<name>A0A7S3BYT2_9EUKA</name>
<feature type="compositionally biased region" description="Basic and acidic residues" evidence="1">
    <location>
        <begin position="97"/>
        <end position="108"/>
    </location>
</feature>
<feature type="compositionally biased region" description="Gly residues" evidence="1">
    <location>
        <begin position="62"/>
        <end position="89"/>
    </location>
</feature>
<dbReference type="AlphaFoldDB" id="A0A7S3BYT2"/>
<sequence length="108" mass="10926">MLTATRYNLLSWEAMLTGTRRNSIFDHTNKGNSTWVRRRLSARRPSNSMGSSVAQWTHAGPQRGGAAGGGGGTGVNGGGWSGGGCGEGEGGGEDGGEISREARGGGCG</sequence>
<reference evidence="2" key="1">
    <citation type="submission" date="2021-01" db="EMBL/GenBank/DDBJ databases">
        <authorList>
            <person name="Corre E."/>
            <person name="Pelletier E."/>
            <person name="Niang G."/>
            <person name="Scheremetjew M."/>
            <person name="Finn R."/>
            <person name="Kale V."/>
            <person name="Holt S."/>
            <person name="Cochrane G."/>
            <person name="Meng A."/>
            <person name="Brown T."/>
            <person name="Cohen L."/>
        </authorList>
    </citation>
    <scope>NUCLEOTIDE SEQUENCE</scope>
    <source>
        <strain evidence="2">CCMP281</strain>
    </source>
</reference>
<gene>
    <name evidence="2" type="ORF">HERI1096_LOCUS37683</name>
</gene>
<evidence type="ECO:0000256" key="1">
    <source>
        <dbReference type="SAM" id="MobiDB-lite"/>
    </source>
</evidence>
<feature type="compositionally biased region" description="Polar residues" evidence="1">
    <location>
        <begin position="44"/>
        <end position="55"/>
    </location>
</feature>
<protein>
    <submittedName>
        <fullName evidence="2">Uncharacterized protein</fullName>
    </submittedName>
</protein>
<evidence type="ECO:0000313" key="2">
    <source>
        <dbReference type="EMBL" id="CAE0149025.1"/>
    </source>
</evidence>
<proteinExistence type="predicted"/>
<dbReference type="EMBL" id="HBHX01068236">
    <property type="protein sequence ID" value="CAE0149025.1"/>
    <property type="molecule type" value="Transcribed_RNA"/>
</dbReference>
<accession>A0A7S3BYT2</accession>
<organism evidence="2">
    <name type="scientific">Haptolina ericina</name>
    <dbReference type="NCBI Taxonomy" id="156174"/>
    <lineage>
        <taxon>Eukaryota</taxon>
        <taxon>Haptista</taxon>
        <taxon>Haptophyta</taxon>
        <taxon>Prymnesiophyceae</taxon>
        <taxon>Prymnesiales</taxon>
        <taxon>Prymnesiaceae</taxon>
        <taxon>Haptolina</taxon>
    </lineage>
</organism>
<feature type="region of interest" description="Disordered" evidence="1">
    <location>
        <begin position="41"/>
        <end position="108"/>
    </location>
</feature>